<name>F8NZG3_SERL9</name>
<feature type="region of interest" description="Disordered" evidence="1">
    <location>
        <begin position="385"/>
        <end position="404"/>
    </location>
</feature>
<reference evidence="4" key="1">
    <citation type="journal article" date="2011" name="Science">
        <title>The plant cell wall-decomposing machinery underlies the functional diversity of forest fungi.</title>
        <authorList>
            <person name="Eastwood D.C."/>
            <person name="Floudas D."/>
            <person name="Binder M."/>
            <person name="Majcherczyk A."/>
            <person name="Schneider P."/>
            <person name="Aerts A."/>
            <person name="Asiegbu F.O."/>
            <person name="Baker S.E."/>
            <person name="Barry K."/>
            <person name="Bendiksby M."/>
            <person name="Blumentritt M."/>
            <person name="Coutinho P.M."/>
            <person name="Cullen D."/>
            <person name="de Vries R.P."/>
            <person name="Gathman A."/>
            <person name="Goodell B."/>
            <person name="Henrissat B."/>
            <person name="Ihrmark K."/>
            <person name="Kauserud H."/>
            <person name="Kohler A."/>
            <person name="LaButti K."/>
            <person name="Lapidus A."/>
            <person name="Lavin J.L."/>
            <person name="Lee Y.-H."/>
            <person name="Lindquist E."/>
            <person name="Lilly W."/>
            <person name="Lucas S."/>
            <person name="Morin E."/>
            <person name="Murat C."/>
            <person name="Oguiza J.A."/>
            <person name="Park J."/>
            <person name="Pisabarro A.G."/>
            <person name="Riley R."/>
            <person name="Rosling A."/>
            <person name="Salamov A."/>
            <person name="Schmidt O."/>
            <person name="Schmutz J."/>
            <person name="Skrede I."/>
            <person name="Stenlid J."/>
            <person name="Wiebenga A."/>
            <person name="Xie X."/>
            <person name="Kuees U."/>
            <person name="Hibbett D.S."/>
            <person name="Hoffmeister D."/>
            <person name="Hoegberg N."/>
            <person name="Martin F."/>
            <person name="Grigoriev I.V."/>
            <person name="Watkinson S.C."/>
        </authorList>
    </citation>
    <scope>NUCLEOTIDE SEQUENCE [LARGE SCALE GENOMIC DNA]</scope>
    <source>
        <strain evidence="4">S7.9</strain>
    </source>
</reference>
<evidence type="ECO:0000313" key="4">
    <source>
        <dbReference type="Proteomes" id="UP000008064"/>
    </source>
</evidence>
<protein>
    <submittedName>
        <fullName evidence="3">Uncharacterized protein</fullName>
    </submittedName>
</protein>
<gene>
    <name evidence="3" type="ORF">SERLADRAFT_439291</name>
</gene>
<feature type="transmembrane region" description="Helical" evidence="2">
    <location>
        <begin position="70"/>
        <end position="94"/>
    </location>
</feature>
<feature type="transmembrane region" description="Helical" evidence="2">
    <location>
        <begin position="452"/>
        <end position="470"/>
    </location>
</feature>
<feature type="region of interest" description="Disordered" evidence="1">
    <location>
        <begin position="576"/>
        <end position="652"/>
    </location>
</feature>
<dbReference type="OrthoDB" id="3267487at2759"/>
<dbReference type="EMBL" id="GL945435">
    <property type="protein sequence ID" value="EGO23983.1"/>
    <property type="molecule type" value="Genomic_DNA"/>
</dbReference>
<feature type="region of interest" description="Disordered" evidence="1">
    <location>
        <begin position="348"/>
        <end position="378"/>
    </location>
</feature>
<accession>F8NZG3</accession>
<feature type="transmembrane region" description="Helical" evidence="2">
    <location>
        <begin position="425"/>
        <end position="446"/>
    </location>
</feature>
<feature type="compositionally biased region" description="Polar residues" evidence="1">
    <location>
        <begin position="348"/>
        <end position="359"/>
    </location>
</feature>
<feature type="compositionally biased region" description="Polar residues" evidence="1">
    <location>
        <begin position="369"/>
        <end position="378"/>
    </location>
</feature>
<dbReference type="GeneID" id="18815176"/>
<proteinExistence type="predicted"/>
<feature type="transmembrane region" description="Helical" evidence="2">
    <location>
        <begin position="229"/>
        <end position="250"/>
    </location>
</feature>
<dbReference type="KEGG" id="sla:SERLADRAFT_439291"/>
<evidence type="ECO:0000313" key="3">
    <source>
        <dbReference type="EMBL" id="EGO23983.1"/>
    </source>
</evidence>
<dbReference type="Proteomes" id="UP000008064">
    <property type="component" value="Unassembled WGS sequence"/>
</dbReference>
<organism evidence="4">
    <name type="scientific">Serpula lacrymans var. lacrymans (strain S7.9)</name>
    <name type="common">Dry rot fungus</name>
    <dbReference type="NCBI Taxonomy" id="578457"/>
    <lineage>
        <taxon>Eukaryota</taxon>
        <taxon>Fungi</taxon>
        <taxon>Dikarya</taxon>
        <taxon>Basidiomycota</taxon>
        <taxon>Agaricomycotina</taxon>
        <taxon>Agaricomycetes</taxon>
        <taxon>Agaricomycetidae</taxon>
        <taxon>Boletales</taxon>
        <taxon>Coniophorineae</taxon>
        <taxon>Serpulaceae</taxon>
        <taxon>Serpula</taxon>
    </lineage>
</organism>
<dbReference type="HOGENOM" id="CLU_026506_0_0_1"/>
<dbReference type="AlphaFoldDB" id="F8NZG3"/>
<keyword evidence="2" id="KW-0472">Membrane</keyword>
<dbReference type="RefSeq" id="XP_007319745.1">
    <property type="nucleotide sequence ID" value="XM_007319683.1"/>
</dbReference>
<keyword evidence="2" id="KW-0812">Transmembrane</keyword>
<sequence length="680" mass="74952">MSRTTRTVAPSPTPNEVVISLSTLLTVSDYRAFYPHTPITSFRPVYFALDDGSLVAPPFIHDLQSSSISLLFIGCLFTIFLRNILTSLSFITGGNVKKKALLYTLVASQLLALPSFIPRIVAQFDRSPQLRLWQSPPSFSLSLSSPSQPQNRSHRFGLGGHLPSPSSAMTAILGVKAYKCLDNARFVLLVLILIRTAATALLITDTVTMRTYRTLSGQCARQSDGYTPVFVILLFVESLFICCCFLYAVWKSRGSSAVRGRISLQLSLHEIMDRPQDIIPTKETVEHDLASIQKSRSHYTFMSEPPSRSLSLARTETRTKSFISDARSVLSTARTNLSRSRSCNTITNEETLPLPTSATRKLAPPEQAPNPQRRPSTIRISEAMERRSMHRQVRPTPQRPSSTFSRLSRYMPRMALFREVMRDELCYTTFITSTTVASVILNVVGVNCENTLSSLSWMTLTWGIISLLVMHSFGRVVRRHELEDVLQNPSAWYPVLTDRRTAEFLGHPRPHLLRSSSVSFAPHTRARRALPARYDTLTDSLSQPSQPPNFHLSRKSWSSKGGEDALSVVESISSLSASSSSSADTDARSPLDSLDSFDSYLRPPPLNQPVILPSPALDHFPTSGRNSPAHGDGGGGGGDDDEAGGGGGGGRWVPGELDLGRYWCEGGEVFEVFGPVRSDT</sequence>
<keyword evidence="2" id="KW-1133">Transmembrane helix</keyword>
<evidence type="ECO:0000256" key="2">
    <source>
        <dbReference type="SAM" id="Phobius"/>
    </source>
</evidence>
<evidence type="ECO:0000256" key="1">
    <source>
        <dbReference type="SAM" id="MobiDB-lite"/>
    </source>
</evidence>
<feature type="region of interest" description="Disordered" evidence="1">
    <location>
        <begin position="538"/>
        <end position="557"/>
    </location>
</feature>
<feature type="transmembrane region" description="Helical" evidence="2">
    <location>
        <begin position="186"/>
        <end position="209"/>
    </location>
</feature>
<feature type="transmembrane region" description="Helical" evidence="2">
    <location>
        <begin position="100"/>
        <end position="122"/>
    </location>
</feature>